<dbReference type="Pfam" id="PF01855">
    <property type="entry name" value="POR_N"/>
    <property type="match status" value="1"/>
</dbReference>
<evidence type="ECO:0000313" key="5">
    <source>
        <dbReference type="Proteomes" id="UP001143747"/>
    </source>
</evidence>
<dbReference type="AlphaFoldDB" id="A0A9Q4PW78"/>
<dbReference type="Gene3D" id="3.40.50.970">
    <property type="match status" value="1"/>
</dbReference>
<dbReference type="InterPro" id="IPR019752">
    <property type="entry name" value="Pyrv/ketoisovalerate_OxRed_cat"/>
</dbReference>
<dbReference type="Pfam" id="PF01558">
    <property type="entry name" value="POR"/>
    <property type="match status" value="1"/>
</dbReference>
<evidence type="ECO:0000313" key="4">
    <source>
        <dbReference type="EMBL" id="MDE4907076.1"/>
    </source>
</evidence>
<dbReference type="PANTHER" id="PTHR32154">
    <property type="entry name" value="PYRUVATE-FLAVODOXIN OXIDOREDUCTASE-RELATED"/>
    <property type="match status" value="1"/>
</dbReference>
<gene>
    <name evidence="4" type="ORF">L0665_00340</name>
</gene>
<dbReference type="SUPFAM" id="SSF53323">
    <property type="entry name" value="Pyruvate-ferredoxin oxidoreductase, PFOR, domain III"/>
    <property type="match status" value="1"/>
</dbReference>
<proteinExistence type="predicted"/>
<evidence type="ECO:0000259" key="2">
    <source>
        <dbReference type="Pfam" id="PF01558"/>
    </source>
</evidence>
<keyword evidence="1" id="KW-0560">Oxidoreductase</keyword>
<dbReference type="GO" id="GO:0006082">
    <property type="term" value="P:organic acid metabolic process"/>
    <property type="evidence" value="ECO:0007669"/>
    <property type="project" value="UniProtKB-ARBA"/>
</dbReference>
<dbReference type="InterPro" id="IPR029061">
    <property type="entry name" value="THDP-binding"/>
</dbReference>
<dbReference type="GO" id="GO:0016903">
    <property type="term" value="F:oxidoreductase activity, acting on the aldehyde or oxo group of donors"/>
    <property type="evidence" value="ECO:0007669"/>
    <property type="project" value="InterPro"/>
</dbReference>
<dbReference type="EMBL" id="JAKELO010000001">
    <property type="protein sequence ID" value="MDE4907076.1"/>
    <property type="molecule type" value="Genomic_DNA"/>
</dbReference>
<comment type="caution">
    <text evidence="4">The sequence shown here is derived from an EMBL/GenBank/DDBJ whole genome shotgun (WGS) entry which is preliminary data.</text>
</comment>
<dbReference type="Proteomes" id="UP001143747">
    <property type="component" value="Unassembled WGS sequence"/>
</dbReference>
<reference evidence="4" key="1">
    <citation type="submission" date="2022-01" db="EMBL/GenBank/DDBJ databases">
        <title>Draft genome of Methanogenium marinum DSM 15558.</title>
        <authorList>
            <person name="Chen S.-C."/>
            <person name="You Y.-T."/>
        </authorList>
    </citation>
    <scope>NUCLEOTIDE SEQUENCE</scope>
    <source>
        <strain evidence="4">DSM 15558</strain>
    </source>
</reference>
<keyword evidence="5" id="KW-1185">Reference proteome</keyword>
<dbReference type="NCBIfam" id="TIGR03710">
    <property type="entry name" value="OAFO_sf"/>
    <property type="match status" value="1"/>
</dbReference>
<dbReference type="InterPro" id="IPR009014">
    <property type="entry name" value="Transketo_C/PFOR_II"/>
</dbReference>
<dbReference type="RefSeq" id="WP_274923735.1">
    <property type="nucleotide sequence ID" value="NZ_JAKELO010000001.1"/>
</dbReference>
<evidence type="ECO:0000259" key="3">
    <source>
        <dbReference type="Pfam" id="PF01855"/>
    </source>
</evidence>
<dbReference type="InterPro" id="IPR002869">
    <property type="entry name" value="Pyrv_flavodox_OxRed_cen"/>
</dbReference>
<dbReference type="CDD" id="cd07034">
    <property type="entry name" value="TPP_PYR_PFOR_IOR-alpha_like"/>
    <property type="match status" value="1"/>
</dbReference>
<dbReference type="SUPFAM" id="SSF52518">
    <property type="entry name" value="Thiamin diphosphate-binding fold (THDP-binding)"/>
    <property type="match status" value="1"/>
</dbReference>
<dbReference type="InterPro" id="IPR002880">
    <property type="entry name" value="Pyrv_Fd/Flavodoxin_OxRdtase_N"/>
</dbReference>
<name>A0A9Q4PW78_9EURY</name>
<dbReference type="Gene3D" id="3.40.920.10">
    <property type="entry name" value="Pyruvate-ferredoxin oxidoreductase, PFOR, domain III"/>
    <property type="match status" value="1"/>
</dbReference>
<dbReference type="InterPro" id="IPR050722">
    <property type="entry name" value="Pyruvate:ferred/Flavod_OxRd"/>
</dbReference>
<accession>A0A9Q4PW78</accession>
<evidence type="ECO:0000256" key="1">
    <source>
        <dbReference type="ARBA" id="ARBA00023002"/>
    </source>
</evidence>
<dbReference type="PANTHER" id="PTHR32154:SF20">
    <property type="entry name" value="2-OXOGLUTARATE OXIDOREDUCTASE SUBUNIT KORA"/>
    <property type="match status" value="1"/>
</dbReference>
<dbReference type="GO" id="GO:0044272">
    <property type="term" value="P:sulfur compound biosynthetic process"/>
    <property type="evidence" value="ECO:0007669"/>
    <property type="project" value="UniProtKB-ARBA"/>
</dbReference>
<dbReference type="InterPro" id="IPR022367">
    <property type="entry name" value="2-oxoacid/accept_OxRdtase_asu"/>
</dbReference>
<organism evidence="4 5">
    <name type="scientific">Methanogenium marinum</name>
    <dbReference type="NCBI Taxonomy" id="348610"/>
    <lineage>
        <taxon>Archaea</taxon>
        <taxon>Methanobacteriati</taxon>
        <taxon>Methanobacteriota</taxon>
        <taxon>Stenosarchaea group</taxon>
        <taxon>Methanomicrobia</taxon>
        <taxon>Methanomicrobiales</taxon>
        <taxon>Methanomicrobiaceae</taxon>
        <taxon>Methanogenium</taxon>
    </lineage>
</organism>
<dbReference type="Gene3D" id="3.40.50.920">
    <property type="match status" value="1"/>
</dbReference>
<dbReference type="SUPFAM" id="SSF52922">
    <property type="entry name" value="TK C-terminal domain-like"/>
    <property type="match status" value="1"/>
</dbReference>
<dbReference type="GO" id="GO:0006979">
    <property type="term" value="P:response to oxidative stress"/>
    <property type="evidence" value="ECO:0007669"/>
    <property type="project" value="TreeGrafter"/>
</dbReference>
<protein>
    <submittedName>
        <fullName evidence="4">2-oxoacid:acceptor oxidoreductase subunit alpha</fullName>
    </submittedName>
</protein>
<feature type="domain" description="Pyruvate/ketoisovalerate oxidoreductase catalytic" evidence="2">
    <location>
        <begin position="12"/>
        <end position="165"/>
    </location>
</feature>
<sequence length="551" mass="59953">MDECSVLIGGKAGDGINVAGQTIARIFTTLGYYVYMYYDYPSLIRGGHNFSVIRASNHPIGTHRSGIDILLAMDLTTLRRHQNDCKRDALIIYNSDSVQSDVGSGIPLKRIVEKNGGSAVMENTVMIGALAFALGMEWEEFASVISHEMHKFTEKNLEIARDAFQMQEEKREVKRIHQSPGIILSGNEAVSLGLLSAGLNGYIAYPMSPSTGILHFMAAASGETGVQVFQPESEIAVVTMAEGMVYAGAKTAVGTSGGGFCLMTEALSMAGMAEIPITIVLAQRSGPSTGTPTYTAQSDLHFAIHAGHGEFPRFVFAPGDAQQAFEWAGHALSLSWQFQVPSILMTDRVLSEGVYTVDPEFLPAITPVSVPLWEGHDEYLRYRDTEDGISLYASPPLSGSVIKGNSKSHDERGISVDDGMQIASMTRKQMKKIPLMKEAVSRLNPVHVSGNHDSDMCLISWGSNAPLCREAANFVGIKSVQPIVMHPFPETEMLAATSRSRMTFLLEDNFSGQLADICEAHGIPVDIRLPRFDGRPFTLDQLIEDLWGLAE</sequence>
<feature type="domain" description="Pyruvate flavodoxin/ferredoxin oxidoreductase pyrimidine binding" evidence="3">
    <location>
        <begin position="195"/>
        <end position="358"/>
    </location>
</feature>